<protein>
    <submittedName>
        <fullName evidence="2">Uncharacterized protein</fullName>
    </submittedName>
</protein>
<accession>A0AAV3PZ91</accession>
<sequence>MFPSTSVLNYTTLELEDFEATQAEFQTLVDGFPKPLNLKTFCDPDVVIKADKLLLFKLDTALTPSQVNYKAIVSGAFLIQQVLRSNDSNLQEEDPEPPERLEAPMPEKPLEEPIDSSPIQCIWYPGKPNQGKPSSPLHSPDHSMDFKPIGSEEGYKSDHPYFVDNPYVLPSGVEVTDDFVSCPVHS</sequence>
<evidence type="ECO:0000256" key="1">
    <source>
        <dbReference type="SAM" id="MobiDB-lite"/>
    </source>
</evidence>
<comment type="caution">
    <text evidence="2">The sequence shown here is derived from an EMBL/GenBank/DDBJ whole genome shotgun (WGS) entry which is preliminary data.</text>
</comment>
<feature type="region of interest" description="Disordered" evidence="1">
    <location>
        <begin position="125"/>
        <end position="152"/>
    </location>
</feature>
<dbReference type="AlphaFoldDB" id="A0AAV3PZ91"/>
<gene>
    <name evidence="2" type="ORF">LIER_14335</name>
</gene>
<evidence type="ECO:0000313" key="3">
    <source>
        <dbReference type="Proteomes" id="UP001454036"/>
    </source>
</evidence>
<keyword evidence="3" id="KW-1185">Reference proteome</keyword>
<feature type="region of interest" description="Disordered" evidence="1">
    <location>
        <begin position="88"/>
        <end position="111"/>
    </location>
</feature>
<organism evidence="2 3">
    <name type="scientific">Lithospermum erythrorhizon</name>
    <name type="common">Purple gromwell</name>
    <name type="synonym">Lithospermum officinale var. erythrorhizon</name>
    <dbReference type="NCBI Taxonomy" id="34254"/>
    <lineage>
        <taxon>Eukaryota</taxon>
        <taxon>Viridiplantae</taxon>
        <taxon>Streptophyta</taxon>
        <taxon>Embryophyta</taxon>
        <taxon>Tracheophyta</taxon>
        <taxon>Spermatophyta</taxon>
        <taxon>Magnoliopsida</taxon>
        <taxon>eudicotyledons</taxon>
        <taxon>Gunneridae</taxon>
        <taxon>Pentapetalae</taxon>
        <taxon>asterids</taxon>
        <taxon>lamiids</taxon>
        <taxon>Boraginales</taxon>
        <taxon>Boraginaceae</taxon>
        <taxon>Boraginoideae</taxon>
        <taxon>Lithospermeae</taxon>
        <taxon>Lithospermum</taxon>
    </lineage>
</organism>
<dbReference type="EMBL" id="BAABME010002992">
    <property type="protein sequence ID" value="GAA0156970.1"/>
    <property type="molecule type" value="Genomic_DNA"/>
</dbReference>
<proteinExistence type="predicted"/>
<evidence type="ECO:0000313" key="2">
    <source>
        <dbReference type="EMBL" id="GAA0156970.1"/>
    </source>
</evidence>
<dbReference type="Proteomes" id="UP001454036">
    <property type="component" value="Unassembled WGS sequence"/>
</dbReference>
<reference evidence="2 3" key="1">
    <citation type="submission" date="2024-01" db="EMBL/GenBank/DDBJ databases">
        <title>The complete chloroplast genome sequence of Lithospermum erythrorhizon: insights into the phylogenetic relationship among Boraginaceae species and the maternal lineages of purple gromwells.</title>
        <authorList>
            <person name="Okada T."/>
            <person name="Watanabe K."/>
        </authorList>
    </citation>
    <scope>NUCLEOTIDE SEQUENCE [LARGE SCALE GENOMIC DNA]</scope>
</reference>
<name>A0AAV3PZ91_LITER</name>